<feature type="compositionally biased region" description="Low complexity" evidence="1">
    <location>
        <begin position="1485"/>
        <end position="1501"/>
    </location>
</feature>
<feature type="compositionally biased region" description="Gly residues" evidence="1">
    <location>
        <begin position="1410"/>
        <end position="1419"/>
    </location>
</feature>
<dbReference type="SUPFAM" id="SSF51206">
    <property type="entry name" value="cAMP-binding domain-like"/>
    <property type="match status" value="2"/>
</dbReference>
<feature type="compositionally biased region" description="Low complexity" evidence="1">
    <location>
        <begin position="1188"/>
        <end position="1214"/>
    </location>
</feature>
<feature type="region of interest" description="Disordered" evidence="1">
    <location>
        <begin position="1471"/>
        <end position="1522"/>
    </location>
</feature>
<comment type="caution">
    <text evidence="3">The sequence shown here is derived from an EMBL/GenBank/DDBJ whole genome shotgun (WGS) entry which is preliminary data.</text>
</comment>
<reference evidence="3" key="1">
    <citation type="journal article" date="2020" name="bioRxiv">
        <title>Comparative genomics of Chlamydomonas.</title>
        <authorList>
            <person name="Craig R.J."/>
            <person name="Hasan A.R."/>
            <person name="Ness R.W."/>
            <person name="Keightley P.D."/>
        </authorList>
    </citation>
    <scope>NUCLEOTIDE SEQUENCE</scope>
    <source>
        <strain evidence="3">SAG 7.73</strain>
    </source>
</reference>
<proteinExistence type="predicted"/>
<feature type="compositionally biased region" description="Low complexity" evidence="1">
    <location>
        <begin position="457"/>
        <end position="483"/>
    </location>
</feature>
<feature type="compositionally biased region" description="Low complexity" evidence="1">
    <location>
        <begin position="1550"/>
        <end position="1560"/>
    </location>
</feature>
<name>A0A835SMB4_CHLIN</name>
<dbReference type="OrthoDB" id="551520at2759"/>
<dbReference type="InterPro" id="IPR000595">
    <property type="entry name" value="cNMP-bd_dom"/>
</dbReference>
<dbReference type="InterPro" id="IPR014710">
    <property type="entry name" value="RmlC-like_jellyroll"/>
</dbReference>
<evidence type="ECO:0000313" key="4">
    <source>
        <dbReference type="Proteomes" id="UP000650467"/>
    </source>
</evidence>
<feature type="domain" description="Cyclic nucleotide-binding" evidence="2">
    <location>
        <begin position="80"/>
        <end position="202"/>
    </location>
</feature>
<feature type="domain" description="Cyclic nucleotide-binding" evidence="2">
    <location>
        <begin position="220"/>
        <end position="336"/>
    </location>
</feature>
<dbReference type="InterPro" id="IPR018490">
    <property type="entry name" value="cNMP-bd_dom_sf"/>
</dbReference>
<protein>
    <recommendedName>
        <fullName evidence="2">Cyclic nucleotide-binding domain-containing protein</fullName>
    </recommendedName>
</protein>
<feature type="compositionally biased region" description="Low complexity" evidence="1">
    <location>
        <begin position="423"/>
        <end position="432"/>
    </location>
</feature>
<feature type="region of interest" description="Disordered" evidence="1">
    <location>
        <begin position="969"/>
        <end position="1110"/>
    </location>
</feature>
<dbReference type="PANTHER" id="PTHR23011">
    <property type="entry name" value="CYCLIC NUCLEOTIDE-BINDING DOMAIN CONTAINING PROTEIN"/>
    <property type="match status" value="1"/>
</dbReference>
<dbReference type="CDD" id="cd00038">
    <property type="entry name" value="CAP_ED"/>
    <property type="match status" value="1"/>
</dbReference>
<feature type="compositionally biased region" description="Gly residues" evidence="1">
    <location>
        <begin position="139"/>
        <end position="152"/>
    </location>
</feature>
<evidence type="ECO:0000313" key="3">
    <source>
        <dbReference type="EMBL" id="KAG2428221.1"/>
    </source>
</evidence>
<organism evidence="3 4">
    <name type="scientific">Chlamydomonas incerta</name>
    <dbReference type="NCBI Taxonomy" id="51695"/>
    <lineage>
        <taxon>Eukaryota</taxon>
        <taxon>Viridiplantae</taxon>
        <taxon>Chlorophyta</taxon>
        <taxon>core chlorophytes</taxon>
        <taxon>Chlorophyceae</taxon>
        <taxon>CS clade</taxon>
        <taxon>Chlamydomonadales</taxon>
        <taxon>Chlamydomonadaceae</taxon>
        <taxon>Chlamydomonas</taxon>
    </lineage>
</organism>
<evidence type="ECO:0000256" key="1">
    <source>
        <dbReference type="SAM" id="MobiDB-lite"/>
    </source>
</evidence>
<feature type="compositionally biased region" description="Polar residues" evidence="1">
    <location>
        <begin position="1083"/>
        <end position="1093"/>
    </location>
</feature>
<feature type="region of interest" description="Disordered" evidence="1">
    <location>
        <begin position="1176"/>
        <end position="1246"/>
    </location>
</feature>
<gene>
    <name evidence="3" type="ORF">HXX76_011900</name>
</gene>
<dbReference type="Pfam" id="PF00027">
    <property type="entry name" value="cNMP_binding"/>
    <property type="match status" value="1"/>
</dbReference>
<feature type="compositionally biased region" description="Pro residues" evidence="1">
    <location>
        <begin position="487"/>
        <end position="497"/>
    </location>
</feature>
<feature type="compositionally biased region" description="Gly residues" evidence="1">
    <location>
        <begin position="1502"/>
        <end position="1515"/>
    </location>
</feature>
<feature type="compositionally biased region" description="Low complexity" evidence="1">
    <location>
        <begin position="1342"/>
        <end position="1354"/>
    </location>
</feature>
<feature type="compositionally biased region" description="Low complexity" evidence="1">
    <location>
        <begin position="1386"/>
        <end position="1406"/>
    </location>
</feature>
<dbReference type="Gene3D" id="2.60.120.10">
    <property type="entry name" value="Jelly Rolls"/>
    <property type="match status" value="2"/>
</dbReference>
<feature type="region of interest" description="Disordered" evidence="1">
    <location>
        <begin position="919"/>
        <end position="943"/>
    </location>
</feature>
<dbReference type="SMART" id="SM00100">
    <property type="entry name" value="cNMP"/>
    <property type="match status" value="2"/>
</dbReference>
<feature type="compositionally biased region" description="Low complexity" evidence="1">
    <location>
        <begin position="1025"/>
        <end position="1040"/>
    </location>
</feature>
<dbReference type="PANTHER" id="PTHR23011:SF28">
    <property type="entry name" value="CYCLIC NUCLEOTIDE-BINDING DOMAIN CONTAINING PROTEIN"/>
    <property type="match status" value="1"/>
</dbReference>
<dbReference type="PROSITE" id="PS50042">
    <property type="entry name" value="CNMP_BINDING_3"/>
    <property type="match status" value="2"/>
</dbReference>
<accession>A0A835SMB4</accession>
<feature type="region of interest" description="Disordered" evidence="1">
    <location>
        <begin position="118"/>
        <end position="152"/>
    </location>
</feature>
<feature type="region of interest" description="Disordered" evidence="1">
    <location>
        <begin position="423"/>
        <end position="552"/>
    </location>
</feature>
<keyword evidence="4" id="KW-1185">Reference proteome</keyword>
<feature type="region of interest" description="Disordered" evidence="1">
    <location>
        <begin position="1313"/>
        <end position="1429"/>
    </location>
</feature>
<feature type="compositionally biased region" description="Low complexity" evidence="1">
    <location>
        <begin position="969"/>
        <end position="1000"/>
    </location>
</feature>
<dbReference type="EMBL" id="JAEHOC010000036">
    <property type="protein sequence ID" value="KAG2428221.1"/>
    <property type="molecule type" value="Genomic_DNA"/>
</dbReference>
<feature type="compositionally biased region" description="Gly residues" evidence="1">
    <location>
        <begin position="1069"/>
        <end position="1079"/>
    </location>
</feature>
<dbReference type="Proteomes" id="UP000650467">
    <property type="component" value="Unassembled WGS sequence"/>
</dbReference>
<feature type="compositionally biased region" description="Low complexity" evidence="1">
    <location>
        <begin position="1097"/>
        <end position="1110"/>
    </location>
</feature>
<feature type="region of interest" description="Disordered" evidence="1">
    <location>
        <begin position="1550"/>
        <end position="1570"/>
    </location>
</feature>
<feature type="compositionally biased region" description="Low complexity" evidence="1">
    <location>
        <begin position="498"/>
        <end position="507"/>
    </location>
</feature>
<evidence type="ECO:0000259" key="2">
    <source>
        <dbReference type="PROSITE" id="PS50042"/>
    </source>
</evidence>
<feature type="region of interest" description="Disordered" evidence="1">
    <location>
        <begin position="693"/>
        <end position="727"/>
    </location>
</feature>
<sequence>MMLENGQPPGPTGPANLDFIHATLQNGSEKGPQKANLGDVSAWLQKPPEARTSEQVSAIATLLTLFPKLREAGQVVLTVLVQQLRAEAHPRGKVLWRQGEPPAAAFLLLGGGVVLSDAGKKRRSSSNTPLQGEHHRAAGGSGGGADDPGGAGQLLQHCTPGDVFGDEALLAGIRRPCRAVVESEVAVVAEVPRELFNATVGPAVRGVYGQKVEFLAGLPVFGKMPRRVVERLAPAFFPVSHGSKEVLCRQGDAADCLWAIVTGRCHVVLDPRWRAELATRPPDTDPRRTTQVASVQMGQLIGDMAVIGNMRRRTATVRCATDVLLYRLQRHHFLRLCPPQQLEELRAIGEAKMLMLVRAAAEEHGAAHARSRVLSGRDLRELQPRYRAQALRELCAQPEPSSVGSSAVTAAGGGLVIAPPATAHDATASAHSSRPSRPDSPAVHFTAGQAGVANAGPHSQAPATAATAATALARAASPSRRYAVVSPAPPQPPPPPQAIAGAAAGAADGDDGEGEGGGGAGGEAAEEDVWGPDGGAAGGAADGGMGAVEGDAYDPPPAVLDLDSGKVVPNAWGAVSAVAWAWARVPLAAQQQQAVALAAGDLAAAAAAARRLEAALLDLGVVSSTAATAAAAAGRHGGEEAGLHADAHGGAVEARPAARTTAGRGGCGGAMVASVSGAEVTVATHEAGVPGVLGKPPPLLSQTASPFASPPASPQRRLPVSPHPAAAYPVGSAAQAAAGEAAQRQQPQQYVQGSDGHAYSYAYVDHFPPPPPASAAAAAPYGMVELLGEEGYSDDEEEGGPGAVAATGAAGLGGAAAVQQLLPLVPLRLLPLVDFSWSIGPGSILHLLTDPHPSGPLYEPAKQPPAAVRAALSRPATAASASAGMGAGRGGGVGGSRMASVRPLTAALASSTSAAAAHAASRCSTPDTPGPWSPVRGAQQTTWSPVGRATAVATGTSAAVGMAAAAHGGAPAPQSVALSHQLQPHPQLQHSQQPHAPSSATRSMGHIAASDEGGGPGGLLISQVPASPTRARAASPSRAPVYAHVLSSPQHSQPNPALAFPGRSALCSRGGGGGGGGVREGSARQQAVRQQQEGRWASPGGSSSQASRSASPDLMLLLPNTAAVTGSIAVASADQVSPAPQQLLQQQQLLQRQATWHGVTSNDPYARARVGGDPTALYGVFQRPPSPGSSRNPPSGHGAAAPHARPGAQQQPHPYQDPIGFSSGSGLAPQAAGPSQPPQPLVLSTGGGLRLQPVGAPAGGLSVVPAAASAAVAAAVAASASAAAPSATAGARRYSYSSPSLAPPLAVAVHQQAHASAQLPSPPLKQGQSLSGAVGGGYSPLAAPQQQQPAVRQPLSLLSPTSRPVSALGSPGGLTSAPVAGGGPASPSLSHQQQHLLPPRQQQRLHSAGRVGGNGGGGPHRSAHSVPNAATAAAAGAAAAPPNSLAACLASPPPLPMLQIQQGGQSWGVAPVSSVPVHTPSAHTAAAPASGARSSVSVSGAAAGGGGGGGGGLGGSSASHKAVLGSPGWWAESAAAAGAAAAAANAGSAGNNAAASRSQPAGGGSSGSSITSITSSAAAKPYAPKSASATALATLVASSGGGGGGARKSLPASVKDPPVILKGGLMFRPTVAAGRNGGTSNASALVVSGAVGNGTAGAAVARMLQHQRQQHQR</sequence>
<feature type="compositionally biased region" description="Gly residues" evidence="1">
    <location>
        <begin position="532"/>
        <end position="547"/>
    </location>
</feature>